<dbReference type="Proteomes" id="UP001150925">
    <property type="component" value="Unassembled WGS sequence"/>
</dbReference>
<reference evidence="2" key="1">
    <citation type="submission" date="2022-07" db="EMBL/GenBank/DDBJ databases">
        <title>Phylogenomic reconstructions and comparative analyses of Kickxellomycotina fungi.</title>
        <authorList>
            <person name="Reynolds N.K."/>
            <person name="Stajich J.E."/>
            <person name="Barry K."/>
            <person name="Grigoriev I.V."/>
            <person name="Crous P."/>
            <person name="Smith M.E."/>
        </authorList>
    </citation>
    <scope>NUCLEOTIDE SEQUENCE</scope>
    <source>
        <strain evidence="2">RSA 1196</strain>
    </source>
</reference>
<dbReference type="EMBL" id="JANBPY010000105">
    <property type="protein sequence ID" value="KAJ1969015.1"/>
    <property type="molecule type" value="Genomic_DNA"/>
</dbReference>
<proteinExistence type="predicted"/>
<dbReference type="GO" id="GO:0006405">
    <property type="term" value="P:RNA export from nucleus"/>
    <property type="evidence" value="ECO:0007669"/>
    <property type="project" value="TreeGrafter"/>
</dbReference>
<sequence length="1746" mass="195970">MADNSDPIYRSWRKLYITLEETPDTVSSDDMLNVITARSRSLALVMKDFGDPSVTSTNRVKSGTVPVGSQSIRISDLAVQFVVQLGDFFHLDALQTFSIFHNFVEQAERLKKSSSVADTGVPSPSESYPYDDYCHRSFWPDLLAYYYIERTCKLKVLQALLRINQDPHHLYHTSGTYFLDQWSQTSHNLLSTVFYQYIDTRKRAVPSIFPQTLMPQWACQLWEEQEQLLELFSLVLVNRPTCSPPQLRGYLGELLRVTSLPESLQCHIPDSREKSLREKVYILVNLVAAQLLHLPNSTQARDQTDTPEGRTLLQSPEVFMDIEECLRNQHSLPLLSLAWGLTWARLLHLLDVLEDVDRYQALRESLWVPGGGEDQSEDVLGTNSENTGGFNQVGERHIRWISLSFQTGLMDFLETTLGSSCLTEDNPNALGYRQILKEQLMQLCSCLEVNRLPNFERLVECTARLFFRQPELCLQFWTEDIHHPGRASLLECAQGRFPYSFRPFMHLITALFTPECAEHLTNYFQQLPTLTQAVLTDQQPALSIVSSSLDVTLLETVQPLAVLPNHPGLMLPIHTRGLQLSGSGRVMIIKWQHPFVPWDYFHHLLDFILEAAPDDDLMTALLGAPSHLVIQDTLWMYRQVFSYFFGQGQNSAPTDALNQSFQEPSRAQDELIGQLTRILIQATQTLRTVGTGRIPTTDSTNPFMSSSDTSVAGCLLSIVGLCLDCLYQLSTGYPLSVLQALERHNIIPSSVTQATGQGAEPTGGDTSAWLNTLVQLESRRGQFDATHSYIRLVSQLVFQLWPYEDTTATSAPLGLATTAKKSLASLDHHLHATVDQALSLVLLGIHHHVYLRLPKLTFGTVQEWADVTTSLVDLYRAFFQYGTSCARPHPYSQVYQQWVQYFIVNPTVTMWDPLCYSLSHAVEQLYLVRCSAHLVAVESLETLVLTSLQFLRTLVLTMYLPGLNSRSPGLLILWQDLNRSQSHKDILRILYPCILYSDRWDIPEVALAVTNLVFSLTSQHQLPLTLADGVVGSETYLRQLVQYAELPSTNSTRLPLMAVQYLWVQMRAHPVHAYALLTGYPPQVGRSGSSTGLAPVSLGRCLIRWVKELSESLRTQDPDLLYYALVVFQMALSPGTGVPPVYHALQNDSGFWSAILQLALTNPVPPQDTHAATANTPRETRDDNTDPVSTDRALQVYYKQLLVQKYTLPLLVLVLHGENIAGASQPSSNALTQLCGDLVTQLLSTSRIVAQTREFTKFTYDPSLQHELHRLQTDLEHTLGIRLTNYISPLHRQLPPLLWYPWLGATHGYNLPLVEQTLANVCTDTDAVNHALKVLQRANLQRSLMVVEQEREVAWGTLLVSPVLWRKVYQSYTGTGTNGTTSPVCLACALCKIMIERVRELGAVDNQEKASIACNLAKIAMTMTSLCLVRAERKTSPATTLGRIPKCDTPLNMLTHLTPLLTEHLSSPPETSDWASYYPAFVVFRTYLAGVGACLLTRNTCQNPDAATAQGMADQVNQLQSPACEWLRRIGTAYGEWLAWKTEQQQGEGSTVQAIADGGSRWDTNFEFVFTTSAYLFHELFRRENNLYPMSSIITLEQHNMYSFLADQLTRVTSPTVLQNCLLILCSFSNAPSSAERMVAKEIIPHLGRCPLWSQLKDWCSESQIQGASTPNQSVGSTARPIPNHVHSIVKLTLSLLTNLTRTLGHHAVVQSQVIIALEQLAPYLDHVVCGLYANGSGQRWQIYQL</sequence>
<dbReference type="InterPro" id="IPR044840">
    <property type="entry name" value="Nup188"/>
</dbReference>
<keyword evidence="3" id="KW-1185">Reference proteome</keyword>
<protein>
    <submittedName>
        <fullName evidence="2">Uncharacterized protein</fullName>
    </submittedName>
</protein>
<gene>
    <name evidence="2" type="ORF">IWQ62_000896</name>
</gene>
<dbReference type="PANTHER" id="PTHR31431:SF1">
    <property type="entry name" value="NUCLEOPORIN NUP188"/>
    <property type="match status" value="1"/>
</dbReference>
<organism evidence="2 3">
    <name type="scientific">Dispira parvispora</name>
    <dbReference type="NCBI Taxonomy" id="1520584"/>
    <lineage>
        <taxon>Eukaryota</taxon>
        <taxon>Fungi</taxon>
        <taxon>Fungi incertae sedis</taxon>
        <taxon>Zoopagomycota</taxon>
        <taxon>Kickxellomycotina</taxon>
        <taxon>Dimargaritomycetes</taxon>
        <taxon>Dimargaritales</taxon>
        <taxon>Dimargaritaceae</taxon>
        <taxon>Dispira</taxon>
    </lineage>
</organism>
<comment type="caution">
    <text evidence="2">The sequence shown here is derived from an EMBL/GenBank/DDBJ whole genome shotgun (WGS) entry which is preliminary data.</text>
</comment>
<evidence type="ECO:0000256" key="1">
    <source>
        <dbReference type="SAM" id="MobiDB-lite"/>
    </source>
</evidence>
<dbReference type="GO" id="GO:0044611">
    <property type="term" value="C:nuclear pore inner ring"/>
    <property type="evidence" value="ECO:0007669"/>
    <property type="project" value="TreeGrafter"/>
</dbReference>
<dbReference type="PANTHER" id="PTHR31431">
    <property type="entry name" value="NUCLEOPORIN NUP188 HOMOLOG"/>
    <property type="match status" value="1"/>
</dbReference>
<evidence type="ECO:0000313" key="2">
    <source>
        <dbReference type="EMBL" id="KAJ1969015.1"/>
    </source>
</evidence>
<dbReference type="GO" id="GO:0017056">
    <property type="term" value="F:structural constituent of nuclear pore"/>
    <property type="evidence" value="ECO:0007669"/>
    <property type="project" value="InterPro"/>
</dbReference>
<evidence type="ECO:0000313" key="3">
    <source>
        <dbReference type="Proteomes" id="UP001150925"/>
    </source>
</evidence>
<accession>A0A9W8ATP0</accession>
<name>A0A9W8ATP0_9FUNG</name>
<feature type="non-terminal residue" evidence="2">
    <location>
        <position position="1746"/>
    </location>
</feature>
<dbReference type="GO" id="GO:0006606">
    <property type="term" value="P:protein import into nucleus"/>
    <property type="evidence" value="ECO:0007669"/>
    <property type="project" value="TreeGrafter"/>
</dbReference>
<feature type="region of interest" description="Disordered" evidence="1">
    <location>
        <begin position="1164"/>
        <end position="1188"/>
    </location>
</feature>
<dbReference type="OrthoDB" id="102511at2759"/>